<dbReference type="PANTHER" id="PTHR48100">
    <property type="entry name" value="BROAD-SPECIFICITY PHOSPHATASE YOR283W-RELATED"/>
    <property type="match status" value="1"/>
</dbReference>
<dbReference type="SMART" id="SM00855">
    <property type="entry name" value="PGAM"/>
    <property type="match status" value="1"/>
</dbReference>
<dbReference type="InterPro" id="IPR050275">
    <property type="entry name" value="PGM_Phosphatase"/>
</dbReference>
<comment type="caution">
    <text evidence="2">The sequence shown here is derived from an EMBL/GenBank/DDBJ whole genome shotgun (WGS) entry which is preliminary data.</text>
</comment>
<dbReference type="Pfam" id="PF00300">
    <property type="entry name" value="His_Phos_1"/>
    <property type="match status" value="1"/>
</dbReference>
<evidence type="ECO:0008006" key="4">
    <source>
        <dbReference type="Google" id="ProtNLM"/>
    </source>
</evidence>
<dbReference type="Proteomes" id="UP000034050">
    <property type="component" value="Unassembled WGS sequence"/>
</dbReference>
<name>A0A0G1FJS3_9BACT</name>
<dbReference type="EMBL" id="LCFD01000004">
    <property type="protein sequence ID" value="KKS87103.1"/>
    <property type="molecule type" value="Genomic_DNA"/>
</dbReference>
<feature type="binding site" evidence="1">
    <location>
        <position position="61"/>
    </location>
    <ligand>
        <name>substrate</name>
    </ligand>
</feature>
<dbReference type="GO" id="GO:0005737">
    <property type="term" value="C:cytoplasm"/>
    <property type="evidence" value="ECO:0007669"/>
    <property type="project" value="TreeGrafter"/>
</dbReference>
<sequence length="206" mass="22946">MFKTVILCRHGEVDNPRKVFYGRSLDISLSEAGKKQIDSLGRQIREMEIEVKTIHSSPLLRAKQTSEILSKHLKLPIWPQPKLVDVHIPAFVGKPLTIRKELHAKGEDEYSGEWVKKGNESGAEIAERMLSAFQEINASKEGIPLIVSHGDPLAFLHFSLGFPGQSLISISEILRNGYGLKKGSAIILKFDKKGGIKSKKTLIPKE</sequence>
<accession>A0A0G1FJS3</accession>
<dbReference type="STRING" id="1618446.UV61_C0004G0029"/>
<proteinExistence type="predicted"/>
<organism evidence="2 3">
    <name type="scientific">Candidatus Gottesmanbacteria bacterium GW2011_GWB1_43_11</name>
    <dbReference type="NCBI Taxonomy" id="1618446"/>
    <lineage>
        <taxon>Bacteria</taxon>
        <taxon>Candidatus Gottesmaniibacteriota</taxon>
    </lineage>
</organism>
<dbReference type="GO" id="GO:0016791">
    <property type="term" value="F:phosphatase activity"/>
    <property type="evidence" value="ECO:0007669"/>
    <property type="project" value="TreeGrafter"/>
</dbReference>
<evidence type="ECO:0000313" key="3">
    <source>
        <dbReference type="Proteomes" id="UP000034050"/>
    </source>
</evidence>
<dbReference type="AlphaFoldDB" id="A0A0G1FJS3"/>
<evidence type="ECO:0000256" key="1">
    <source>
        <dbReference type="PIRSR" id="PIRSR613078-2"/>
    </source>
</evidence>
<gene>
    <name evidence="2" type="ORF">UV61_C0004G0029</name>
</gene>
<dbReference type="Gene3D" id="3.40.50.1240">
    <property type="entry name" value="Phosphoglycerate mutase-like"/>
    <property type="match status" value="1"/>
</dbReference>
<protein>
    <recommendedName>
        <fullName evidence="4">Phosphoglycerate mutase</fullName>
    </recommendedName>
</protein>
<reference evidence="2 3" key="1">
    <citation type="journal article" date="2015" name="Nature">
        <title>rRNA introns, odd ribosomes, and small enigmatic genomes across a large radiation of phyla.</title>
        <authorList>
            <person name="Brown C.T."/>
            <person name="Hug L.A."/>
            <person name="Thomas B.C."/>
            <person name="Sharon I."/>
            <person name="Castelle C.J."/>
            <person name="Singh A."/>
            <person name="Wilkins M.J."/>
            <person name="Williams K.H."/>
            <person name="Banfield J.F."/>
        </authorList>
    </citation>
    <scope>NUCLEOTIDE SEQUENCE [LARGE SCALE GENOMIC DNA]</scope>
</reference>
<dbReference type="PANTHER" id="PTHR48100:SF1">
    <property type="entry name" value="HISTIDINE PHOSPHATASE FAMILY PROTEIN-RELATED"/>
    <property type="match status" value="1"/>
</dbReference>
<evidence type="ECO:0000313" key="2">
    <source>
        <dbReference type="EMBL" id="KKS87103.1"/>
    </source>
</evidence>
<dbReference type="SUPFAM" id="SSF53254">
    <property type="entry name" value="Phosphoglycerate mutase-like"/>
    <property type="match status" value="1"/>
</dbReference>
<dbReference type="CDD" id="cd07067">
    <property type="entry name" value="HP_PGM_like"/>
    <property type="match status" value="1"/>
</dbReference>
<dbReference type="InterPro" id="IPR013078">
    <property type="entry name" value="His_Pase_superF_clade-1"/>
</dbReference>
<dbReference type="InterPro" id="IPR029033">
    <property type="entry name" value="His_PPase_superfam"/>
</dbReference>